<reference evidence="1" key="1">
    <citation type="journal article" date="2020" name="G3 (Bethesda)">
        <title>High-Quality Assemblies for Three Invasive Social Wasps from the &lt;i&gt;Vespula&lt;/i&gt; Genus.</title>
        <authorList>
            <person name="Harrop T.W.R."/>
            <person name="Guhlin J."/>
            <person name="McLaughlin G.M."/>
            <person name="Permina E."/>
            <person name="Stockwell P."/>
            <person name="Gilligan J."/>
            <person name="Le Lec M.F."/>
            <person name="Gruber M.A.M."/>
            <person name="Quinn O."/>
            <person name="Lovegrove M."/>
            <person name="Duncan E.J."/>
            <person name="Remnant E.J."/>
            <person name="Van Eeckhoven J."/>
            <person name="Graham B."/>
            <person name="Knapp R.A."/>
            <person name="Langford K.W."/>
            <person name="Kronenberg Z."/>
            <person name="Press M.O."/>
            <person name="Eacker S.M."/>
            <person name="Wilson-Rankin E.E."/>
            <person name="Purcell J."/>
            <person name="Lester P.J."/>
            <person name="Dearden P.K."/>
        </authorList>
    </citation>
    <scope>NUCLEOTIDE SEQUENCE</scope>
    <source>
        <strain evidence="1">Linc-1</strain>
    </source>
</reference>
<accession>A0A834JUW3</accession>
<protein>
    <submittedName>
        <fullName evidence="1">Uncharacterized protein</fullName>
    </submittedName>
</protein>
<dbReference type="EMBL" id="JACSDZ010000011">
    <property type="protein sequence ID" value="KAF7391996.1"/>
    <property type="molecule type" value="Genomic_DNA"/>
</dbReference>
<dbReference type="Proteomes" id="UP000617340">
    <property type="component" value="Unassembled WGS sequence"/>
</dbReference>
<organism evidence="1 2">
    <name type="scientific">Vespula germanica</name>
    <name type="common">German yellow jacket</name>
    <name type="synonym">Paravespula germanica</name>
    <dbReference type="NCBI Taxonomy" id="30212"/>
    <lineage>
        <taxon>Eukaryota</taxon>
        <taxon>Metazoa</taxon>
        <taxon>Ecdysozoa</taxon>
        <taxon>Arthropoda</taxon>
        <taxon>Hexapoda</taxon>
        <taxon>Insecta</taxon>
        <taxon>Pterygota</taxon>
        <taxon>Neoptera</taxon>
        <taxon>Endopterygota</taxon>
        <taxon>Hymenoptera</taxon>
        <taxon>Apocrita</taxon>
        <taxon>Aculeata</taxon>
        <taxon>Vespoidea</taxon>
        <taxon>Vespidae</taxon>
        <taxon>Vespinae</taxon>
        <taxon>Vespula</taxon>
    </lineage>
</organism>
<evidence type="ECO:0000313" key="2">
    <source>
        <dbReference type="Proteomes" id="UP000617340"/>
    </source>
</evidence>
<comment type="caution">
    <text evidence="1">The sequence shown here is derived from an EMBL/GenBank/DDBJ whole genome shotgun (WGS) entry which is preliminary data.</text>
</comment>
<sequence length="92" mass="10227">MVPSNSVEIDFQRDDDAVISFNSVRKCSACRTRDNRKVGEDCRQAAAAAAMPFRYRYEESVSRQCVSGTHVPFGRALRASLDLPTIVSFVPV</sequence>
<keyword evidence="2" id="KW-1185">Reference proteome</keyword>
<evidence type="ECO:0000313" key="1">
    <source>
        <dbReference type="EMBL" id="KAF7391996.1"/>
    </source>
</evidence>
<proteinExistence type="predicted"/>
<dbReference type="AlphaFoldDB" id="A0A834JUW3"/>
<name>A0A834JUW3_VESGE</name>
<gene>
    <name evidence="1" type="ORF">HZH68_011539</name>
</gene>